<comment type="similarity">
    <text evidence="2 6">Belongs to the transposase mutator family.</text>
</comment>
<keyword evidence="4 6" id="KW-0238">DNA-binding</keyword>
<gene>
    <name evidence="7" type="ORF">IV80_GL001628</name>
</gene>
<dbReference type="Proteomes" id="UP000051568">
    <property type="component" value="Unassembled WGS sequence"/>
</dbReference>
<dbReference type="STRING" id="319652.IV80_GL001628"/>
<evidence type="ECO:0000313" key="8">
    <source>
        <dbReference type="Proteomes" id="UP000051568"/>
    </source>
</evidence>
<evidence type="ECO:0000256" key="1">
    <source>
        <dbReference type="ARBA" id="ARBA00002190"/>
    </source>
</evidence>
<accession>A0A0R2IWG6</accession>
<sequence length="137" mass="15918">MADDLFGLETAVGKYYPDAGIQQCLVHVSRNISHHIRVHDRKAVLNDFKLIHRAANKRMAEHSLANFIDHWCKVTQALLKSQKLLVCFNFPPAIRSSIYSTNLIESFNKKFKRQTMKREQFSNEESLERTLMTVILD</sequence>
<dbReference type="GO" id="GO:0003677">
    <property type="term" value="F:DNA binding"/>
    <property type="evidence" value="ECO:0007669"/>
    <property type="project" value="UniProtKB-UniRule"/>
</dbReference>
<reference evidence="7 8" key="1">
    <citation type="journal article" date="2015" name="Genome Announc.">
        <title>Expanding the biotechnology potential of lactobacilli through comparative genomics of 213 strains and associated genera.</title>
        <authorList>
            <person name="Sun Z."/>
            <person name="Harris H.M."/>
            <person name="McCann A."/>
            <person name="Guo C."/>
            <person name="Argimon S."/>
            <person name="Zhang W."/>
            <person name="Yang X."/>
            <person name="Jeffery I.B."/>
            <person name="Cooney J.C."/>
            <person name="Kagawa T.F."/>
            <person name="Liu W."/>
            <person name="Song Y."/>
            <person name="Salvetti E."/>
            <person name="Wrobel A."/>
            <person name="Rasinkangas P."/>
            <person name="Parkhill J."/>
            <person name="Rea M.C."/>
            <person name="O'Sullivan O."/>
            <person name="Ritari J."/>
            <person name="Douillard F.P."/>
            <person name="Paul Ross R."/>
            <person name="Yang R."/>
            <person name="Briner A.E."/>
            <person name="Felis G.E."/>
            <person name="de Vos W.M."/>
            <person name="Barrangou R."/>
            <person name="Klaenhammer T.R."/>
            <person name="Caufield P.W."/>
            <person name="Cui Y."/>
            <person name="Zhang H."/>
            <person name="O'Toole P.W."/>
        </authorList>
    </citation>
    <scope>NUCLEOTIDE SEQUENCE [LARGE SCALE GENOMIC DNA]</scope>
    <source>
        <strain evidence="7 8">DSM 17757</strain>
    </source>
</reference>
<proteinExistence type="inferred from homology"/>
<dbReference type="EMBL" id="JQBR01000006">
    <property type="protein sequence ID" value="KRN66068.1"/>
    <property type="molecule type" value="Genomic_DNA"/>
</dbReference>
<comment type="caution">
    <text evidence="7">The sequence shown here is derived from an EMBL/GenBank/DDBJ whole genome shotgun (WGS) entry which is preliminary data.</text>
</comment>
<keyword evidence="8" id="KW-1185">Reference proteome</keyword>
<dbReference type="GO" id="GO:0006313">
    <property type="term" value="P:DNA transposition"/>
    <property type="evidence" value="ECO:0007669"/>
    <property type="project" value="UniProtKB-UniRule"/>
</dbReference>
<comment type="function">
    <text evidence="1 6">Required for the transposition of the insertion element.</text>
</comment>
<evidence type="ECO:0000313" key="7">
    <source>
        <dbReference type="EMBL" id="KRN66068.1"/>
    </source>
</evidence>
<dbReference type="GO" id="GO:0004803">
    <property type="term" value="F:transposase activity"/>
    <property type="evidence" value="ECO:0007669"/>
    <property type="project" value="UniProtKB-UniRule"/>
</dbReference>
<dbReference type="PATRIC" id="fig|319652.3.peg.1650"/>
<evidence type="ECO:0000256" key="4">
    <source>
        <dbReference type="ARBA" id="ARBA00023125"/>
    </source>
</evidence>
<evidence type="ECO:0000256" key="5">
    <source>
        <dbReference type="ARBA" id="ARBA00023172"/>
    </source>
</evidence>
<dbReference type="PANTHER" id="PTHR33217:SF8">
    <property type="entry name" value="MUTATOR FAMILY TRANSPOSASE"/>
    <property type="match status" value="1"/>
</dbReference>
<keyword evidence="6" id="KW-0814">Transposable element</keyword>
<organism evidence="7 8">
    <name type="scientific">Pediococcus cellicola</name>
    <dbReference type="NCBI Taxonomy" id="319652"/>
    <lineage>
        <taxon>Bacteria</taxon>
        <taxon>Bacillati</taxon>
        <taxon>Bacillota</taxon>
        <taxon>Bacilli</taxon>
        <taxon>Lactobacillales</taxon>
        <taxon>Lactobacillaceae</taxon>
        <taxon>Pediococcus</taxon>
    </lineage>
</organism>
<dbReference type="Pfam" id="PF00872">
    <property type="entry name" value="Transposase_mut"/>
    <property type="match status" value="1"/>
</dbReference>
<dbReference type="InterPro" id="IPR001207">
    <property type="entry name" value="Transposase_mutator"/>
</dbReference>
<evidence type="ECO:0000256" key="2">
    <source>
        <dbReference type="ARBA" id="ARBA00010961"/>
    </source>
</evidence>
<keyword evidence="5 6" id="KW-0233">DNA recombination</keyword>
<dbReference type="PANTHER" id="PTHR33217">
    <property type="entry name" value="TRANSPOSASE FOR INSERTION SEQUENCE ELEMENT IS1081"/>
    <property type="match status" value="1"/>
</dbReference>
<keyword evidence="3 6" id="KW-0815">Transposition</keyword>
<evidence type="ECO:0000256" key="3">
    <source>
        <dbReference type="ARBA" id="ARBA00022578"/>
    </source>
</evidence>
<name>A0A0R2IWG6_9LACO</name>
<protein>
    <recommendedName>
        <fullName evidence="6">Mutator family transposase</fullName>
    </recommendedName>
</protein>
<evidence type="ECO:0000256" key="6">
    <source>
        <dbReference type="RuleBase" id="RU365089"/>
    </source>
</evidence>
<dbReference type="AlphaFoldDB" id="A0A0R2IWG6"/>